<name>A0A9D1JIK0_9FIRM</name>
<evidence type="ECO:0000313" key="3">
    <source>
        <dbReference type="Proteomes" id="UP000823935"/>
    </source>
</evidence>
<dbReference type="PANTHER" id="PTHR43649">
    <property type="entry name" value="ARABINOSE-BINDING PROTEIN-RELATED"/>
    <property type="match status" value="1"/>
</dbReference>
<dbReference type="Gene3D" id="3.40.190.10">
    <property type="entry name" value="Periplasmic binding protein-like II"/>
    <property type="match status" value="1"/>
</dbReference>
<accession>A0A9D1JIK0</accession>
<proteinExistence type="predicted"/>
<evidence type="ECO:0000256" key="1">
    <source>
        <dbReference type="SAM" id="SignalP"/>
    </source>
</evidence>
<keyword evidence="1" id="KW-0732">Signal</keyword>
<evidence type="ECO:0000313" key="2">
    <source>
        <dbReference type="EMBL" id="HIS30211.1"/>
    </source>
</evidence>
<sequence length="425" mass="47235">MKKKMLACFMASIMGIGTLAGMGAFAEEAQEPVTITMWWPGSGDSYEALATQLADLVHEKYDWITVDTLVIPWADYDSKMNVAFAGGTAPDIFGVGLNTLPTYVQTGNLQKMSEVLDDSWDGWTDIPENIQQYASYEDAFYGVMMCDLRPFMWRKDLFEAAGLDPDTPPANAEELFEYAQKLTEYDENGKVKTAGFQIQTSGYVDQTLFAAMLMFGLDEFWDEEYNLTIQDPKMIQAVEYCKSFIDEGLCNYSEGIATTAFSDGTAAMTLNTACNELGNLEDTIGFDNIGVAAPFMEDQANFVGGTIVCVNNQAKNMDAVMKAYEVMTSKEGCEICGLTAGFCPPRESALDAYVAQNPDIYGPIAEILPYAKSYGDKLNPCFADFRDILKNYMEQIYYGKMDVEEGLQSIVDDYKQAQQDWADNM</sequence>
<feature type="chain" id="PRO_5038886669" evidence="1">
    <location>
        <begin position="27"/>
        <end position="425"/>
    </location>
</feature>
<feature type="signal peptide" evidence="1">
    <location>
        <begin position="1"/>
        <end position="26"/>
    </location>
</feature>
<dbReference type="SUPFAM" id="SSF53850">
    <property type="entry name" value="Periplasmic binding protein-like II"/>
    <property type="match status" value="1"/>
</dbReference>
<comment type="caution">
    <text evidence="2">The sequence shown here is derived from an EMBL/GenBank/DDBJ whole genome shotgun (WGS) entry which is preliminary data.</text>
</comment>
<dbReference type="Pfam" id="PF13416">
    <property type="entry name" value="SBP_bac_8"/>
    <property type="match status" value="1"/>
</dbReference>
<organism evidence="2 3">
    <name type="scientific">Candidatus Limivivens intestinipullorum</name>
    <dbReference type="NCBI Taxonomy" id="2840858"/>
    <lineage>
        <taxon>Bacteria</taxon>
        <taxon>Bacillati</taxon>
        <taxon>Bacillota</taxon>
        <taxon>Clostridia</taxon>
        <taxon>Lachnospirales</taxon>
        <taxon>Lachnospiraceae</taxon>
        <taxon>Lachnospiraceae incertae sedis</taxon>
        <taxon>Candidatus Limivivens</taxon>
    </lineage>
</organism>
<dbReference type="InterPro" id="IPR050490">
    <property type="entry name" value="Bact_solute-bd_prot1"/>
</dbReference>
<reference evidence="2" key="1">
    <citation type="submission" date="2020-10" db="EMBL/GenBank/DDBJ databases">
        <authorList>
            <person name="Gilroy R."/>
        </authorList>
    </citation>
    <scope>NUCLEOTIDE SEQUENCE</scope>
    <source>
        <strain evidence="2">CHK190-19873</strain>
    </source>
</reference>
<gene>
    <name evidence="2" type="ORF">IAB44_01465</name>
</gene>
<dbReference type="PANTHER" id="PTHR43649:SF12">
    <property type="entry name" value="DIACETYLCHITOBIOSE BINDING PROTEIN DASA"/>
    <property type="match status" value="1"/>
</dbReference>
<dbReference type="InterPro" id="IPR006059">
    <property type="entry name" value="SBP"/>
</dbReference>
<dbReference type="AlphaFoldDB" id="A0A9D1JIK0"/>
<dbReference type="Proteomes" id="UP000823935">
    <property type="component" value="Unassembled WGS sequence"/>
</dbReference>
<reference evidence="2" key="2">
    <citation type="journal article" date="2021" name="PeerJ">
        <title>Extensive microbial diversity within the chicken gut microbiome revealed by metagenomics and culture.</title>
        <authorList>
            <person name="Gilroy R."/>
            <person name="Ravi A."/>
            <person name="Getino M."/>
            <person name="Pursley I."/>
            <person name="Horton D.L."/>
            <person name="Alikhan N.F."/>
            <person name="Baker D."/>
            <person name="Gharbi K."/>
            <person name="Hall N."/>
            <person name="Watson M."/>
            <person name="Adriaenssens E.M."/>
            <person name="Foster-Nyarko E."/>
            <person name="Jarju S."/>
            <person name="Secka A."/>
            <person name="Antonio M."/>
            <person name="Oren A."/>
            <person name="Chaudhuri R.R."/>
            <person name="La Ragione R."/>
            <person name="Hildebrand F."/>
            <person name="Pallen M.J."/>
        </authorList>
    </citation>
    <scope>NUCLEOTIDE SEQUENCE</scope>
    <source>
        <strain evidence="2">CHK190-19873</strain>
    </source>
</reference>
<protein>
    <submittedName>
        <fullName evidence="2">Extracellular solute-binding protein</fullName>
    </submittedName>
</protein>
<dbReference type="EMBL" id="DVIQ01000007">
    <property type="protein sequence ID" value="HIS30211.1"/>
    <property type="molecule type" value="Genomic_DNA"/>
</dbReference>